<comment type="caution">
    <text evidence="1">The sequence shown here is derived from an EMBL/GenBank/DDBJ whole genome shotgun (WGS) entry which is preliminary data.</text>
</comment>
<dbReference type="EMBL" id="JARPQC010000013">
    <property type="protein sequence ID" value="MDF9628055.1"/>
    <property type="molecule type" value="Genomic_DNA"/>
</dbReference>
<dbReference type="Proteomes" id="UP001176114">
    <property type="component" value="Unassembled WGS sequence"/>
</dbReference>
<dbReference type="NCBIfam" id="NF045891">
    <property type="entry name" value="ICE_Mbov_0400"/>
    <property type="match status" value="1"/>
</dbReference>
<dbReference type="AlphaFoldDB" id="A0AAW6Q820"/>
<accession>A0AAW6Q820</accession>
<name>A0AAW6Q820_9BACT</name>
<dbReference type="RefSeq" id="WP_277446974.1">
    <property type="nucleotide sequence ID" value="NZ_JARPQC010000013.1"/>
</dbReference>
<evidence type="ECO:0000313" key="1">
    <source>
        <dbReference type="EMBL" id="MDF9628055.1"/>
    </source>
</evidence>
<organism evidence="1 2">
    <name type="scientific">Mesomycoplasma ovipneumoniae</name>
    <dbReference type="NCBI Taxonomy" id="29562"/>
    <lineage>
        <taxon>Bacteria</taxon>
        <taxon>Bacillati</taxon>
        <taxon>Mycoplasmatota</taxon>
        <taxon>Mycoplasmoidales</taxon>
        <taxon>Metamycoplasmataceae</taxon>
        <taxon>Mesomycoplasma</taxon>
    </lineage>
</organism>
<protein>
    <submittedName>
        <fullName evidence="1">Uncharacterized protein</fullName>
    </submittedName>
</protein>
<evidence type="ECO:0000313" key="2">
    <source>
        <dbReference type="Proteomes" id="UP001176114"/>
    </source>
</evidence>
<sequence>MLERTLVFDSLGQAIESRPVIIFHDTKNNYHYYIKAHDARLDDNTLKEAFDGEILIKKSGEDNTLFTKDSYLDCSQIFYIHGSELQELIKKHPKTKILNSKELEFNQVEKIFDKIYECLTSGPPHIVISQVSYDPKRKQTKSDVRYASDWHLKIDYRQAKKKIKKPQKIKEIKELKDRLQKDKDIVKLENFEIALGKAQGKYHDEKIYNPLFDWINKNKFIQKGLNSLEIIREYRKLLNPIVPVNVDAEIIFDSLFGKYNLDNKLLTTTDYNFMLDWFKKMIWI</sequence>
<proteinExistence type="predicted"/>
<gene>
    <name evidence="1" type="ORF">P5716_03640</name>
</gene>
<reference evidence="1" key="1">
    <citation type="submission" date="2023-03" db="EMBL/GenBank/DDBJ databases">
        <title>Comparative genome analysis of Brazilian Mesomycoplasma ovipneumoniae isolated from healthy and pneumonic sheep.</title>
        <authorList>
            <person name="Gaeta N."/>
            <person name="Timenetsky J."/>
            <person name="Ganda E."/>
            <person name="Gregory L."/>
        </authorList>
    </citation>
    <scope>NUCLEOTIDE SEQUENCE</scope>
    <source>
        <strain evidence="1">USP-SP475</strain>
    </source>
</reference>